<dbReference type="GO" id="GO:0046872">
    <property type="term" value="F:metal ion binding"/>
    <property type="evidence" value="ECO:0007669"/>
    <property type="project" value="UniProtKB-KW"/>
</dbReference>
<dbReference type="GO" id="GO:0006281">
    <property type="term" value="P:DNA repair"/>
    <property type="evidence" value="ECO:0007669"/>
    <property type="project" value="UniProtKB-KW"/>
</dbReference>
<dbReference type="InterPro" id="IPR013840">
    <property type="entry name" value="DNAligase_N"/>
</dbReference>
<keyword evidence="11 15" id="KW-0234">DNA repair</keyword>
<dbReference type="Gene3D" id="3.30.470.30">
    <property type="entry name" value="DNA ligase/mRNA capping enzyme"/>
    <property type="match status" value="1"/>
</dbReference>
<dbReference type="PROSITE" id="PS01056">
    <property type="entry name" value="DNA_LIGASE_N2"/>
    <property type="match status" value="1"/>
</dbReference>
<evidence type="ECO:0000256" key="17">
    <source>
        <dbReference type="SAM" id="MobiDB-lite"/>
    </source>
</evidence>
<dbReference type="Pfam" id="PF03120">
    <property type="entry name" value="OB_DNA_ligase"/>
    <property type="match status" value="1"/>
</dbReference>
<keyword evidence="7 15" id="KW-0227">DNA damage</keyword>
<comment type="caution">
    <text evidence="19">The sequence shown here is derived from an EMBL/GenBank/DDBJ whole genome shotgun (WGS) entry which is preliminary data.</text>
</comment>
<keyword evidence="10 15" id="KW-0520">NAD</keyword>
<evidence type="ECO:0000256" key="16">
    <source>
        <dbReference type="RuleBase" id="RU000618"/>
    </source>
</evidence>
<comment type="similarity">
    <text evidence="14 15">Belongs to the NAD-dependent DNA ligase family. LigA subfamily.</text>
</comment>
<evidence type="ECO:0000256" key="10">
    <source>
        <dbReference type="ARBA" id="ARBA00023027"/>
    </source>
</evidence>
<dbReference type="PIRSF" id="PIRSF001604">
    <property type="entry name" value="LigA"/>
    <property type="match status" value="1"/>
</dbReference>
<proteinExistence type="inferred from homology"/>
<dbReference type="Pfam" id="PF01653">
    <property type="entry name" value="DNA_ligase_aden"/>
    <property type="match status" value="1"/>
</dbReference>
<dbReference type="AlphaFoldDB" id="A0A1E3VYY3"/>
<dbReference type="SUPFAM" id="SSF50249">
    <property type="entry name" value="Nucleic acid-binding proteins"/>
    <property type="match status" value="1"/>
</dbReference>
<evidence type="ECO:0000256" key="1">
    <source>
        <dbReference type="ARBA" id="ARBA00004067"/>
    </source>
</evidence>
<dbReference type="SMART" id="SM00292">
    <property type="entry name" value="BRCT"/>
    <property type="match status" value="1"/>
</dbReference>
<dbReference type="Pfam" id="PF03119">
    <property type="entry name" value="DNA_ligase_ZBD"/>
    <property type="match status" value="1"/>
</dbReference>
<feature type="binding site" evidence="15">
    <location>
        <position position="139"/>
    </location>
    <ligand>
        <name>NAD(+)</name>
        <dbReference type="ChEBI" id="CHEBI:57540"/>
    </ligand>
</feature>
<evidence type="ECO:0000256" key="9">
    <source>
        <dbReference type="ARBA" id="ARBA00022842"/>
    </source>
</evidence>
<dbReference type="InterPro" id="IPR010994">
    <property type="entry name" value="RuvA_2-like"/>
</dbReference>
<comment type="catalytic activity">
    <reaction evidence="13 15 16">
        <text>NAD(+) + (deoxyribonucleotide)n-3'-hydroxyl + 5'-phospho-(deoxyribonucleotide)m = (deoxyribonucleotide)n+m + AMP + beta-nicotinamide D-nucleotide.</text>
        <dbReference type="EC" id="6.5.1.2"/>
    </reaction>
</comment>
<evidence type="ECO:0000313" key="20">
    <source>
        <dbReference type="Proteomes" id="UP000094501"/>
    </source>
</evidence>
<dbReference type="SUPFAM" id="SSF47781">
    <property type="entry name" value="RuvA domain 2-like"/>
    <property type="match status" value="1"/>
</dbReference>
<comment type="cofactor">
    <cofactor evidence="15">
        <name>Mg(2+)</name>
        <dbReference type="ChEBI" id="CHEBI:18420"/>
    </cofactor>
    <cofactor evidence="15">
        <name>Mn(2+)</name>
        <dbReference type="ChEBI" id="CHEBI:29035"/>
    </cofactor>
</comment>
<keyword evidence="12 15" id="KW-0464">Manganese</keyword>
<evidence type="ECO:0000256" key="14">
    <source>
        <dbReference type="ARBA" id="ARBA00060881"/>
    </source>
</evidence>
<evidence type="ECO:0000256" key="12">
    <source>
        <dbReference type="ARBA" id="ARBA00023211"/>
    </source>
</evidence>
<feature type="binding site" evidence="15">
    <location>
        <position position="162"/>
    </location>
    <ligand>
        <name>NAD(+)</name>
        <dbReference type="ChEBI" id="CHEBI:57540"/>
    </ligand>
</feature>
<dbReference type="Pfam" id="PF12826">
    <property type="entry name" value="HHH_2"/>
    <property type="match status" value="1"/>
</dbReference>
<evidence type="ECO:0000313" key="19">
    <source>
        <dbReference type="EMBL" id="ODR98116.1"/>
    </source>
</evidence>
<keyword evidence="6 15" id="KW-0479">Metal-binding</keyword>
<dbReference type="GO" id="GO:0005829">
    <property type="term" value="C:cytosol"/>
    <property type="evidence" value="ECO:0007669"/>
    <property type="project" value="TreeGrafter"/>
</dbReference>
<feature type="binding site" evidence="15">
    <location>
        <position position="339"/>
    </location>
    <ligand>
        <name>NAD(+)</name>
        <dbReference type="ChEBI" id="CHEBI:57540"/>
    </ligand>
</feature>
<dbReference type="Gene3D" id="1.10.287.610">
    <property type="entry name" value="Helix hairpin bin"/>
    <property type="match status" value="1"/>
</dbReference>
<dbReference type="SMART" id="SM00532">
    <property type="entry name" value="LIGANc"/>
    <property type="match status" value="1"/>
</dbReference>
<keyword evidence="4 15" id="KW-0436">Ligase</keyword>
<protein>
    <recommendedName>
        <fullName evidence="3 15">DNA ligase</fullName>
        <ecNumber evidence="2 15">6.5.1.2</ecNumber>
    </recommendedName>
    <alternativeName>
        <fullName evidence="15">Polydeoxyribonucleotide synthase [NAD(+)]</fullName>
    </alternativeName>
</protein>
<dbReference type="CDD" id="cd00114">
    <property type="entry name" value="LIGANc"/>
    <property type="match status" value="1"/>
</dbReference>
<evidence type="ECO:0000256" key="13">
    <source>
        <dbReference type="ARBA" id="ARBA00034005"/>
    </source>
</evidence>
<feature type="binding site" evidence="15">
    <location>
        <begin position="105"/>
        <end position="106"/>
    </location>
    <ligand>
        <name>NAD(+)</name>
        <dbReference type="ChEBI" id="CHEBI:57540"/>
    </ligand>
</feature>
<keyword evidence="8 15" id="KW-0862">Zinc</keyword>
<evidence type="ECO:0000256" key="8">
    <source>
        <dbReference type="ARBA" id="ARBA00022833"/>
    </source>
</evidence>
<dbReference type="FunFam" id="1.10.150.20:FF:000007">
    <property type="entry name" value="DNA ligase"/>
    <property type="match status" value="1"/>
</dbReference>
<evidence type="ECO:0000256" key="5">
    <source>
        <dbReference type="ARBA" id="ARBA00022705"/>
    </source>
</evidence>
<dbReference type="RefSeq" id="WP_069438437.1">
    <property type="nucleotide sequence ID" value="NZ_LPWG01000014.1"/>
</dbReference>
<feature type="binding site" evidence="15">
    <location>
        <position position="436"/>
    </location>
    <ligand>
        <name>Zn(2+)</name>
        <dbReference type="ChEBI" id="CHEBI:29105"/>
    </ligand>
</feature>
<feature type="region of interest" description="Disordered" evidence="17">
    <location>
        <begin position="1"/>
        <end position="21"/>
    </location>
</feature>
<dbReference type="InterPro" id="IPR012340">
    <property type="entry name" value="NA-bd_OB-fold"/>
</dbReference>
<evidence type="ECO:0000256" key="15">
    <source>
        <dbReference type="HAMAP-Rule" id="MF_01588"/>
    </source>
</evidence>
<dbReference type="Gene3D" id="3.40.50.10190">
    <property type="entry name" value="BRCT domain"/>
    <property type="match status" value="1"/>
</dbReference>
<name>A0A1E3VYY3_9HYPH</name>
<feature type="domain" description="BRCT" evidence="18">
    <location>
        <begin position="637"/>
        <end position="710"/>
    </location>
</feature>
<dbReference type="CDD" id="cd17748">
    <property type="entry name" value="BRCT_DNA_ligase_like"/>
    <property type="match status" value="1"/>
</dbReference>
<dbReference type="Proteomes" id="UP000094501">
    <property type="component" value="Unassembled WGS sequence"/>
</dbReference>
<feature type="compositionally biased region" description="Basic residues" evidence="17">
    <location>
        <begin position="1"/>
        <end position="10"/>
    </location>
</feature>
<dbReference type="GO" id="GO:0006260">
    <property type="term" value="P:DNA replication"/>
    <property type="evidence" value="ECO:0007669"/>
    <property type="project" value="UniProtKB-KW"/>
</dbReference>
<dbReference type="Pfam" id="PF00533">
    <property type="entry name" value="BRCT"/>
    <property type="match status" value="1"/>
</dbReference>
<dbReference type="Gene3D" id="2.40.50.140">
    <property type="entry name" value="Nucleic acid-binding proteins"/>
    <property type="match status" value="1"/>
</dbReference>
<dbReference type="NCBIfam" id="TIGR00575">
    <property type="entry name" value="dnlj"/>
    <property type="match status" value="1"/>
</dbReference>
<feature type="binding site" evidence="15">
    <location>
        <position position="433"/>
    </location>
    <ligand>
        <name>Zn(2+)</name>
        <dbReference type="ChEBI" id="CHEBI:29105"/>
    </ligand>
</feature>
<gene>
    <name evidence="15" type="primary">ligA</name>
    <name evidence="19" type="ORF">AUC68_11545</name>
</gene>
<dbReference type="InterPro" id="IPR018239">
    <property type="entry name" value="DNA_ligase_AS"/>
</dbReference>
<dbReference type="InterPro" id="IPR001357">
    <property type="entry name" value="BRCT_dom"/>
</dbReference>
<dbReference type="GO" id="GO:0003911">
    <property type="term" value="F:DNA ligase (NAD+) activity"/>
    <property type="evidence" value="ECO:0007669"/>
    <property type="project" value="UniProtKB-UniRule"/>
</dbReference>
<dbReference type="STRING" id="1774968.AUC68_11545"/>
<organism evidence="19 20">
    <name type="scientific">Methyloceanibacter methanicus</name>
    <dbReference type="NCBI Taxonomy" id="1774968"/>
    <lineage>
        <taxon>Bacteria</taxon>
        <taxon>Pseudomonadati</taxon>
        <taxon>Pseudomonadota</taxon>
        <taxon>Alphaproteobacteria</taxon>
        <taxon>Hyphomicrobiales</taxon>
        <taxon>Hyphomicrobiaceae</taxon>
        <taxon>Methyloceanibacter</taxon>
    </lineage>
</organism>
<dbReference type="InterPro" id="IPR033136">
    <property type="entry name" value="DNA_ligase_CS"/>
</dbReference>
<evidence type="ECO:0000256" key="7">
    <source>
        <dbReference type="ARBA" id="ARBA00022763"/>
    </source>
</evidence>
<dbReference type="EMBL" id="LPWG01000014">
    <property type="protein sequence ID" value="ODR98116.1"/>
    <property type="molecule type" value="Genomic_DNA"/>
</dbReference>
<feature type="binding site" evidence="15">
    <location>
        <begin position="56"/>
        <end position="60"/>
    </location>
    <ligand>
        <name>NAD(+)</name>
        <dbReference type="ChEBI" id="CHEBI:57540"/>
    </ligand>
</feature>
<dbReference type="SUPFAM" id="SSF56091">
    <property type="entry name" value="DNA ligase/mRNA capping enzyme, catalytic domain"/>
    <property type="match status" value="1"/>
</dbReference>
<dbReference type="InterPro" id="IPR036420">
    <property type="entry name" value="BRCT_dom_sf"/>
</dbReference>
<feature type="binding site" evidence="15">
    <location>
        <position position="199"/>
    </location>
    <ligand>
        <name>NAD(+)</name>
        <dbReference type="ChEBI" id="CHEBI:57540"/>
    </ligand>
</feature>
<dbReference type="PANTHER" id="PTHR23389:SF9">
    <property type="entry name" value="DNA LIGASE"/>
    <property type="match status" value="1"/>
</dbReference>
<feature type="binding site" evidence="15">
    <location>
        <position position="315"/>
    </location>
    <ligand>
        <name>NAD(+)</name>
        <dbReference type="ChEBI" id="CHEBI:57540"/>
    </ligand>
</feature>
<evidence type="ECO:0000256" key="2">
    <source>
        <dbReference type="ARBA" id="ARBA00012722"/>
    </source>
</evidence>
<dbReference type="NCBIfam" id="NF005932">
    <property type="entry name" value="PRK07956.1"/>
    <property type="match status" value="1"/>
</dbReference>
<sequence>MAKKPVKKPVKSATTADKPVEALTEAEAAKELARLATEIARNDALYYQQDAPVISDAAYDRLRQRNEAIEARFPKLVRADSPTKRVGAAPVDGFGKVTHRVPMLSLGNVFDDEGVREFVDRIRRFLGLDADVPLDFTTEPKIDGLSIGLRYEGGCLVQAATRGDGYVGEDVTVNVMTIGDIPKQVKARDFPDSFEVRGEIYMSHSAFAALDAEQEKAGAKIFANPRNAAAGSLRQLDPSVTASRPLQFFAYAWGEAASLPADTQWGVYEAFAKWGFPLNPLAKLTNSLDEMLGIYREIEEGRAGLDYDIDGVVYKLDRLDLQERLGFVSRSPRWAIAHKFPAEKAMTILRDIEIQVGRTGALTPVAKLEPVTVGGVVVQNATLHNEDEIARKDVRIGDTVLLQRAGDVIPQILGPVLDKRPKSAKPFVFPTVCPACGSHAVREINPNTGREDAVRRCTGGLICPAQRAERLKHFVSRNAFDIEGLGEKNIQSFYDEGLIQSPPDIFTLAARDAKAETKLAEREGWGETSVQKLFDAIAARRNVTLDRFIYALGIRHVGEITGRLLARNYGSIEHFLEATAEAAQDRESTAYTELENIDGIGPTAAAAIADFFGEPHNVQVVHDLLKEVSPKPLAAVDKGSPVSGKTVVFTGTLEHMTRAEAKAQAERLGAKVAGSVSKNTDYVVAGPGAGSKLKNAKELGVDVLTEDEWLKLIG</sequence>
<feature type="active site" description="N6-AMP-lysine intermediate" evidence="15">
    <location>
        <position position="141"/>
    </location>
</feature>
<feature type="binding site" evidence="15">
    <location>
        <position position="463"/>
    </location>
    <ligand>
        <name>Zn(2+)</name>
        <dbReference type="ChEBI" id="CHEBI:29105"/>
    </ligand>
</feature>
<dbReference type="EC" id="6.5.1.2" evidence="2 15"/>
<evidence type="ECO:0000259" key="18">
    <source>
        <dbReference type="PROSITE" id="PS50172"/>
    </source>
</evidence>
<dbReference type="PROSITE" id="PS50172">
    <property type="entry name" value="BRCT"/>
    <property type="match status" value="1"/>
</dbReference>
<evidence type="ECO:0000256" key="3">
    <source>
        <dbReference type="ARBA" id="ARBA00013308"/>
    </source>
</evidence>
<dbReference type="InterPro" id="IPR004149">
    <property type="entry name" value="Znf_DNAligase_C4"/>
</dbReference>
<dbReference type="Gene3D" id="6.20.10.30">
    <property type="match status" value="1"/>
</dbReference>
<dbReference type="Gene3D" id="1.10.150.20">
    <property type="entry name" value="5' to 3' exonuclease, C-terminal subdomain"/>
    <property type="match status" value="2"/>
</dbReference>
<dbReference type="FunFam" id="2.40.50.140:FF:000012">
    <property type="entry name" value="DNA ligase"/>
    <property type="match status" value="1"/>
</dbReference>
<dbReference type="OrthoDB" id="9759736at2"/>
<dbReference type="InterPro" id="IPR001679">
    <property type="entry name" value="DNA_ligase"/>
</dbReference>
<evidence type="ECO:0000256" key="4">
    <source>
        <dbReference type="ARBA" id="ARBA00022598"/>
    </source>
</evidence>
<dbReference type="HAMAP" id="MF_01588">
    <property type="entry name" value="DNA_ligase_A"/>
    <property type="match status" value="1"/>
</dbReference>
<dbReference type="InterPro" id="IPR041663">
    <property type="entry name" value="DisA/LigA_HHH"/>
</dbReference>
<evidence type="ECO:0000256" key="6">
    <source>
        <dbReference type="ARBA" id="ARBA00022723"/>
    </source>
</evidence>
<dbReference type="PANTHER" id="PTHR23389">
    <property type="entry name" value="CHROMOSOME TRANSMISSION FIDELITY FACTOR 18"/>
    <property type="match status" value="1"/>
</dbReference>
<dbReference type="SUPFAM" id="SSF52113">
    <property type="entry name" value="BRCT domain"/>
    <property type="match status" value="1"/>
</dbReference>
<evidence type="ECO:0000256" key="11">
    <source>
        <dbReference type="ARBA" id="ARBA00023204"/>
    </source>
</evidence>
<keyword evidence="5 15" id="KW-0235">DNA replication</keyword>
<dbReference type="InterPro" id="IPR013839">
    <property type="entry name" value="DNAligase_adenylation"/>
</dbReference>
<comment type="function">
    <text evidence="1 15">DNA ligase that catalyzes the formation of phosphodiester linkages between 5'-phosphoryl and 3'-hydroxyl groups in double-stranded DNA using NAD as a coenzyme and as the energy source for the reaction. It is essential for DNA replication and repair of damaged DNA.</text>
</comment>
<dbReference type="PROSITE" id="PS01055">
    <property type="entry name" value="DNA_LIGASE_N1"/>
    <property type="match status" value="1"/>
</dbReference>
<reference evidence="19 20" key="1">
    <citation type="journal article" date="2016" name="Environ. Microbiol.">
        <title>New Methyloceanibacter diversity from North Sea sediments includes methanotroph containing solely the soluble methane monooxygenase.</title>
        <authorList>
            <person name="Vekeman B."/>
            <person name="Kerckhof F.M."/>
            <person name="Cremers G."/>
            <person name="de Vos P."/>
            <person name="Vandamme P."/>
            <person name="Boon N."/>
            <person name="Op den Camp H.J."/>
            <person name="Heylen K."/>
        </authorList>
    </citation>
    <scope>NUCLEOTIDE SEQUENCE [LARGE SCALE GENOMIC DNA]</scope>
    <source>
        <strain evidence="19 20">R-67174</strain>
    </source>
</reference>
<dbReference type="InterPro" id="IPR004150">
    <property type="entry name" value="NAD_DNA_ligase_OB"/>
</dbReference>
<comment type="caution">
    <text evidence="15">Lacks conserved residue(s) required for the propagation of feature annotation.</text>
</comment>
<keyword evidence="9 15" id="KW-0460">Magnesium</keyword>
<dbReference type="FunFam" id="3.30.470.30:FF:000001">
    <property type="entry name" value="DNA ligase"/>
    <property type="match status" value="1"/>
</dbReference>
<accession>A0A1E3VYY3</accession>
<keyword evidence="20" id="KW-1185">Reference proteome</keyword>